<comment type="similarity">
    <text evidence="1">Belongs to the peptidase S33 family.</text>
</comment>
<keyword evidence="2" id="KW-0732">Signal</keyword>
<dbReference type="PANTHER" id="PTHR43248">
    <property type="entry name" value="2-SUCCINYL-6-HYDROXY-2,4-CYCLOHEXADIENE-1-CARBOXYLATE SYNTHASE"/>
    <property type="match status" value="1"/>
</dbReference>
<sequence>MNLPHALLGVVLTGATLLPGTPATPLTRFYDQPVEWAACGDPLLDHVGARCAQITVPLDYSQPRGKTIKIAISRIKATDPGKRRGVMLSNPGGPGGAGLNFMGYISQRMTREVTSRYDLIGMDPRGVGRSAPVDCGWPIGHMLWSAGPTRATFRRAVQAQADLAQRCARREGDRIAHITTRNTARDMDVIRAALGEAKISYFGMSYGTYLGAVYTQMFPQRSDRFVLDSAIDPARYMAGSIRNSGPANEAALDDWAAWTAERDPEYHLGTTARQVRARVESLIKTPIRIGEHLVDERFLPMLIFTLLPDARENARLAARVRLLADAAAGKPVRPSADLEQELQFTLYGKPQGYASQAAVICGDAAVPRDPARYWRDIQRSRATQPVFGPYANNITACAFWPTPREPATKVGNDVPALIVQATGDTRTVYQEGVNLRRAMPAARLVTLRDVRMHGVFGRLPNTCVETAVNTYFASGTLPADDLTCRADPS</sequence>
<dbReference type="InterPro" id="IPR013595">
    <property type="entry name" value="Pept_S33_TAP-like_C"/>
</dbReference>
<dbReference type="EMBL" id="FNVT01000018">
    <property type="protein sequence ID" value="SEH00884.1"/>
    <property type="molecule type" value="Genomic_DNA"/>
</dbReference>
<reference evidence="5 6" key="1">
    <citation type="submission" date="2016-10" db="EMBL/GenBank/DDBJ databases">
        <authorList>
            <person name="de Groot N.N."/>
        </authorList>
    </citation>
    <scope>NUCLEOTIDE SEQUENCE [LARGE SCALE GENOMIC DNA]</scope>
    <source>
        <strain evidence="5 6">CGMCC 4.7037</strain>
    </source>
</reference>
<dbReference type="OrthoDB" id="3930934at2"/>
<dbReference type="ESTHER" id="9actn-a0a1h6ew06">
    <property type="family name" value="Tiancimycin-TnmK-Tripeptidase-HIP"/>
</dbReference>
<dbReference type="Pfam" id="PF08386">
    <property type="entry name" value="Abhydrolase_4"/>
    <property type="match status" value="1"/>
</dbReference>
<accession>A0A1H6EW06</accession>
<evidence type="ECO:0000313" key="6">
    <source>
        <dbReference type="Proteomes" id="UP000236732"/>
    </source>
</evidence>
<dbReference type="InterPro" id="IPR029058">
    <property type="entry name" value="AB_hydrolase_fold"/>
</dbReference>
<evidence type="ECO:0000313" key="5">
    <source>
        <dbReference type="EMBL" id="SEH00884.1"/>
    </source>
</evidence>
<gene>
    <name evidence="5" type="ORF">SAMN05444920_11873</name>
</gene>
<feature type="domain" description="Peptidase S33 tripeptidyl aminopeptidase-like C-terminal" evidence="4">
    <location>
        <begin position="385"/>
        <end position="484"/>
    </location>
</feature>
<dbReference type="AlphaFoldDB" id="A0A1H6EW06"/>
<dbReference type="SUPFAM" id="SSF53474">
    <property type="entry name" value="alpha/beta-Hydrolases"/>
    <property type="match status" value="1"/>
</dbReference>
<keyword evidence="6" id="KW-1185">Reference proteome</keyword>
<dbReference type="InterPro" id="IPR051601">
    <property type="entry name" value="Serine_prot/Carboxylest_S33"/>
</dbReference>
<evidence type="ECO:0000256" key="1">
    <source>
        <dbReference type="ARBA" id="ARBA00010088"/>
    </source>
</evidence>
<dbReference type="Proteomes" id="UP000236732">
    <property type="component" value="Unassembled WGS sequence"/>
</dbReference>
<evidence type="ECO:0000256" key="3">
    <source>
        <dbReference type="ARBA" id="ARBA00022801"/>
    </source>
</evidence>
<dbReference type="GO" id="GO:0016787">
    <property type="term" value="F:hydrolase activity"/>
    <property type="evidence" value="ECO:0007669"/>
    <property type="project" value="UniProtKB-KW"/>
</dbReference>
<dbReference type="RefSeq" id="WP_103962014.1">
    <property type="nucleotide sequence ID" value="NZ_FNVT01000018.1"/>
</dbReference>
<dbReference type="PANTHER" id="PTHR43248:SF29">
    <property type="entry name" value="TRIPEPTIDYL AMINOPEPTIDASE"/>
    <property type="match status" value="1"/>
</dbReference>
<dbReference type="Gene3D" id="3.40.50.1820">
    <property type="entry name" value="alpha/beta hydrolase"/>
    <property type="match status" value="1"/>
</dbReference>
<proteinExistence type="inferred from homology"/>
<organism evidence="5 6">
    <name type="scientific">Nonomuraea solani</name>
    <dbReference type="NCBI Taxonomy" id="1144553"/>
    <lineage>
        <taxon>Bacteria</taxon>
        <taxon>Bacillati</taxon>
        <taxon>Actinomycetota</taxon>
        <taxon>Actinomycetes</taxon>
        <taxon>Streptosporangiales</taxon>
        <taxon>Streptosporangiaceae</taxon>
        <taxon>Nonomuraea</taxon>
    </lineage>
</organism>
<evidence type="ECO:0000256" key="2">
    <source>
        <dbReference type="ARBA" id="ARBA00022729"/>
    </source>
</evidence>
<evidence type="ECO:0000259" key="4">
    <source>
        <dbReference type="Pfam" id="PF08386"/>
    </source>
</evidence>
<keyword evidence="3 5" id="KW-0378">Hydrolase</keyword>
<name>A0A1H6EW06_9ACTN</name>
<protein>
    <submittedName>
        <fullName evidence="5">Alpha/beta hydrolase fold</fullName>
    </submittedName>
</protein>